<sequence>MNVMTLTAKVVQAILLGLFAITAIMTGSAQAGDKVELAYVEWAETVASTSVVQTVLQDLGYEVETIPVSAAVMWQGTAWGNVDAFTGAWLPVTHGDYRDRVGDKLDYLGKNLEGARIGLVVPAYVELNSIADLRGKEDMFKGLMIGIDPGAGIMSKAELAIKEYDLDIELMGGSGATMTAVLKESIEKGEPVVVTGWTPHWKFGRWDLKYLDDPKKVFGDAEFIGTYARKGLAEDMPEVYAVLDAFHWTLDDCQQVMLWARDMEPEEAARKWVDANPDKVAAWLPKK</sequence>
<proteinExistence type="predicted"/>
<dbReference type="Gene3D" id="3.40.190.100">
    <property type="entry name" value="Glycine betaine-binding periplasmic protein, domain 2"/>
    <property type="match status" value="2"/>
</dbReference>
<dbReference type="PANTHER" id="PTHR47737:SF1">
    <property type="entry name" value="GLYCINE BETAINE_PROLINE BETAINE TRANSPORT SYSTEM PERMEASE PROTEIN PROW"/>
    <property type="match status" value="1"/>
</dbReference>
<dbReference type="GO" id="GO:0015871">
    <property type="term" value="P:choline transport"/>
    <property type="evidence" value="ECO:0007669"/>
    <property type="project" value="TreeGrafter"/>
</dbReference>
<dbReference type="Gene3D" id="3.10.105.10">
    <property type="entry name" value="Dipeptide-binding Protein, Domain 3"/>
    <property type="match status" value="2"/>
</dbReference>
<keyword evidence="4" id="KW-0472">Membrane</keyword>
<dbReference type="SUPFAM" id="SSF53850">
    <property type="entry name" value="Periplasmic binding protein-like II"/>
    <property type="match status" value="1"/>
</dbReference>
<dbReference type="EMBL" id="AP017378">
    <property type="protein sequence ID" value="BBD09469.1"/>
    <property type="molecule type" value="Genomic_DNA"/>
</dbReference>
<feature type="chain" id="PRO_5016236660" evidence="5">
    <location>
        <begin position="32"/>
        <end position="287"/>
    </location>
</feature>
<protein>
    <submittedName>
        <fullName evidence="7">Glycine/betaine ABC transporter substrate-binding protein</fullName>
    </submittedName>
</protein>
<evidence type="ECO:0000256" key="1">
    <source>
        <dbReference type="ARBA" id="ARBA00004236"/>
    </source>
</evidence>
<dbReference type="InterPro" id="IPR007210">
    <property type="entry name" value="ABC_Gly_betaine_transp_sub-bd"/>
</dbReference>
<dbReference type="Proteomes" id="UP000269883">
    <property type="component" value="Chromosome"/>
</dbReference>
<reference evidence="7 8" key="1">
    <citation type="journal article" date="2018" name="Sci. Adv.">
        <title>Multi-heme cytochromes provide a pathway for survival in energy-limited environments.</title>
        <authorList>
            <person name="Deng X."/>
            <person name="Dohmae N."/>
            <person name="Nealson K.H."/>
            <person name="Hashimoto K."/>
            <person name="Okamoto A."/>
        </authorList>
    </citation>
    <scope>NUCLEOTIDE SEQUENCE [LARGE SCALE GENOMIC DNA]</scope>
    <source>
        <strain evidence="7 8">IS5</strain>
    </source>
</reference>
<dbReference type="KEGG" id="dfl:DFE_2743"/>
<keyword evidence="8" id="KW-1185">Reference proteome</keyword>
<keyword evidence="3" id="KW-1003">Cell membrane</keyword>
<dbReference type="GO" id="GO:0043190">
    <property type="term" value="C:ATP-binding cassette (ABC) transporter complex"/>
    <property type="evidence" value="ECO:0007669"/>
    <property type="project" value="InterPro"/>
</dbReference>
<evidence type="ECO:0000259" key="6">
    <source>
        <dbReference type="Pfam" id="PF04069"/>
    </source>
</evidence>
<evidence type="ECO:0000256" key="2">
    <source>
        <dbReference type="ARBA" id="ARBA00022448"/>
    </source>
</evidence>
<evidence type="ECO:0000313" key="8">
    <source>
        <dbReference type="Proteomes" id="UP000269883"/>
    </source>
</evidence>
<dbReference type="PANTHER" id="PTHR47737">
    <property type="entry name" value="GLYCINE BETAINE/PROLINE BETAINE TRANSPORT SYSTEM PERMEASE PROTEIN PROW"/>
    <property type="match status" value="1"/>
</dbReference>
<dbReference type="GO" id="GO:0015226">
    <property type="term" value="F:carnitine transmembrane transporter activity"/>
    <property type="evidence" value="ECO:0007669"/>
    <property type="project" value="TreeGrafter"/>
</dbReference>
<comment type="subcellular location">
    <subcellularLocation>
        <location evidence="1">Cell membrane</location>
    </subcellularLocation>
</comment>
<keyword evidence="5" id="KW-0732">Signal</keyword>
<evidence type="ECO:0000256" key="5">
    <source>
        <dbReference type="SAM" id="SignalP"/>
    </source>
</evidence>
<gene>
    <name evidence="7" type="ORF">DFE_2743</name>
</gene>
<evidence type="ECO:0000256" key="3">
    <source>
        <dbReference type="ARBA" id="ARBA00022475"/>
    </source>
</evidence>
<feature type="domain" description="ABC-type glycine betaine transport system substrate-binding" evidence="6">
    <location>
        <begin position="34"/>
        <end position="274"/>
    </location>
</feature>
<name>A0A2Z6B1S2_9BACT</name>
<keyword evidence="2" id="KW-0813">Transport</keyword>
<dbReference type="GO" id="GO:0005275">
    <property type="term" value="F:amine transmembrane transporter activity"/>
    <property type="evidence" value="ECO:0007669"/>
    <property type="project" value="TreeGrafter"/>
</dbReference>
<organism evidence="7 8">
    <name type="scientific">Desulfovibrio ferrophilus</name>
    <dbReference type="NCBI Taxonomy" id="241368"/>
    <lineage>
        <taxon>Bacteria</taxon>
        <taxon>Pseudomonadati</taxon>
        <taxon>Thermodesulfobacteriota</taxon>
        <taxon>Desulfovibrionia</taxon>
        <taxon>Desulfovibrionales</taxon>
        <taxon>Desulfovibrionaceae</taxon>
        <taxon>Desulfovibrio</taxon>
    </lineage>
</organism>
<evidence type="ECO:0000313" key="7">
    <source>
        <dbReference type="EMBL" id="BBD09469.1"/>
    </source>
</evidence>
<dbReference type="Pfam" id="PF04069">
    <property type="entry name" value="OpuAC"/>
    <property type="match status" value="1"/>
</dbReference>
<feature type="signal peptide" evidence="5">
    <location>
        <begin position="1"/>
        <end position="31"/>
    </location>
</feature>
<accession>A0A2Z6B1S2</accession>
<dbReference type="GO" id="GO:0031460">
    <property type="term" value="P:glycine betaine transport"/>
    <property type="evidence" value="ECO:0007669"/>
    <property type="project" value="TreeGrafter"/>
</dbReference>
<evidence type="ECO:0000256" key="4">
    <source>
        <dbReference type="ARBA" id="ARBA00023136"/>
    </source>
</evidence>
<dbReference type="AlphaFoldDB" id="A0A2Z6B1S2"/>
<dbReference type="CDD" id="cd13639">
    <property type="entry name" value="PBP2_OpuAC_like"/>
    <property type="match status" value="1"/>
</dbReference>